<keyword evidence="2" id="KW-1185">Reference proteome</keyword>
<evidence type="ECO:0000313" key="1">
    <source>
        <dbReference type="EMBL" id="KAK2664582.1"/>
    </source>
</evidence>
<comment type="caution">
    <text evidence="1">The sequence shown here is derived from an EMBL/GenBank/DDBJ whole genome shotgun (WGS) entry which is preliminary data.</text>
</comment>
<organism evidence="1 2">
    <name type="scientific">Dipteronia dyeriana</name>
    <dbReference type="NCBI Taxonomy" id="168575"/>
    <lineage>
        <taxon>Eukaryota</taxon>
        <taxon>Viridiplantae</taxon>
        <taxon>Streptophyta</taxon>
        <taxon>Embryophyta</taxon>
        <taxon>Tracheophyta</taxon>
        <taxon>Spermatophyta</taxon>
        <taxon>Magnoliopsida</taxon>
        <taxon>eudicotyledons</taxon>
        <taxon>Gunneridae</taxon>
        <taxon>Pentapetalae</taxon>
        <taxon>rosids</taxon>
        <taxon>malvids</taxon>
        <taxon>Sapindales</taxon>
        <taxon>Sapindaceae</taxon>
        <taxon>Hippocastanoideae</taxon>
        <taxon>Acereae</taxon>
        <taxon>Dipteronia</taxon>
    </lineage>
</organism>
<accession>A0AAD9XS90</accession>
<evidence type="ECO:0000313" key="2">
    <source>
        <dbReference type="Proteomes" id="UP001280121"/>
    </source>
</evidence>
<reference evidence="1" key="1">
    <citation type="journal article" date="2023" name="Plant J.">
        <title>Genome sequences and population genomics provide insights into the demographic history, inbreeding, and mutation load of two 'living fossil' tree species of Dipteronia.</title>
        <authorList>
            <person name="Feng Y."/>
            <person name="Comes H.P."/>
            <person name="Chen J."/>
            <person name="Zhu S."/>
            <person name="Lu R."/>
            <person name="Zhang X."/>
            <person name="Li P."/>
            <person name="Qiu J."/>
            <person name="Olsen K.M."/>
            <person name="Qiu Y."/>
        </authorList>
    </citation>
    <scope>NUCLEOTIDE SEQUENCE</scope>
    <source>
        <strain evidence="1">KIB01</strain>
    </source>
</reference>
<dbReference type="EMBL" id="JANJYI010000001">
    <property type="protein sequence ID" value="KAK2664582.1"/>
    <property type="molecule type" value="Genomic_DNA"/>
</dbReference>
<dbReference type="Proteomes" id="UP001280121">
    <property type="component" value="Unassembled WGS sequence"/>
</dbReference>
<sequence>MQKSRVKWLKEGDKNTKFFQFTIDGLKRCNYIGDMVFDEVKCTSPSDVRKGVLQHFKDLFKNVEWQRPRLGALNFKRLSTGENKGVETEFSREEVWRAVYNYDGNRSPSLDGLTLSFIKANWKLIRDDFMRFLSEFYNASSIVKEINKLLLL</sequence>
<protein>
    <submittedName>
        <fullName evidence="1">Uncharacterized protein</fullName>
    </submittedName>
</protein>
<gene>
    <name evidence="1" type="ORF">Ddye_003156</name>
</gene>
<name>A0AAD9XS90_9ROSI</name>
<proteinExistence type="predicted"/>
<dbReference type="AlphaFoldDB" id="A0AAD9XS90"/>